<organism evidence="1 2">
    <name type="scientific">Puccinia sorghi</name>
    <dbReference type="NCBI Taxonomy" id="27349"/>
    <lineage>
        <taxon>Eukaryota</taxon>
        <taxon>Fungi</taxon>
        <taxon>Dikarya</taxon>
        <taxon>Basidiomycota</taxon>
        <taxon>Pucciniomycotina</taxon>
        <taxon>Pucciniomycetes</taxon>
        <taxon>Pucciniales</taxon>
        <taxon>Pucciniaceae</taxon>
        <taxon>Puccinia</taxon>
    </lineage>
</organism>
<dbReference type="SUPFAM" id="SSF50249">
    <property type="entry name" value="Nucleic acid-binding proteins"/>
    <property type="match status" value="1"/>
</dbReference>
<dbReference type="AlphaFoldDB" id="A0A0L6USG6"/>
<dbReference type="VEuPathDB" id="FungiDB:VP01_3935g1"/>
<proteinExistence type="predicted"/>
<gene>
    <name evidence="1" type="ORF">VP01_3935g1</name>
</gene>
<reference evidence="1 2" key="1">
    <citation type="submission" date="2015-08" db="EMBL/GenBank/DDBJ databases">
        <title>Next Generation Sequencing and Analysis of the Genome of Puccinia sorghi L Schw, the Causal Agent of Maize Common Rust.</title>
        <authorList>
            <person name="Rochi L."/>
            <person name="Burguener G."/>
            <person name="Darino M."/>
            <person name="Turjanski A."/>
            <person name="Kreff E."/>
            <person name="Dieguez M.J."/>
            <person name="Sacco F."/>
        </authorList>
    </citation>
    <scope>NUCLEOTIDE SEQUENCE [LARGE SCALE GENOMIC DNA]</scope>
    <source>
        <strain evidence="1 2">RO10H11247</strain>
    </source>
</reference>
<dbReference type="EMBL" id="LAVV01008985">
    <property type="protein sequence ID" value="KNZ51481.1"/>
    <property type="molecule type" value="Genomic_DNA"/>
</dbReference>
<comment type="caution">
    <text evidence="1">The sequence shown here is derived from an EMBL/GenBank/DDBJ whole genome shotgun (WGS) entry which is preliminary data.</text>
</comment>
<evidence type="ECO:0000313" key="1">
    <source>
        <dbReference type="EMBL" id="KNZ51481.1"/>
    </source>
</evidence>
<protein>
    <submittedName>
        <fullName evidence="1">Uncharacterized protein</fullName>
    </submittedName>
</protein>
<dbReference type="InterPro" id="IPR012340">
    <property type="entry name" value="NA-bd_OB-fold"/>
</dbReference>
<keyword evidence="2" id="KW-1185">Reference proteome</keyword>
<accession>A0A0L6USG6</accession>
<name>A0A0L6USG6_9BASI</name>
<evidence type="ECO:0000313" key="2">
    <source>
        <dbReference type="Proteomes" id="UP000037035"/>
    </source>
</evidence>
<dbReference type="OrthoDB" id="2506307at2759"/>
<dbReference type="Proteomes" id="UP000037035">
    <property type="component" value="Unassembled WGS sequence"/>
</dbReference>
<sequence length="318" mass="35986">MYLEYACTFFSPKYSCAGISTLFRRHPSLSCLLDTTITANSEQSIDYYQSQLDYRESFEPTSPHLTSFTATPANRKSLSDDSPVMVKKGTKLLLKRSDVLETHCLLSQPTQHDSNETTQASNETTYYSESMVVNPPQWHFDVRSCTPLDQLHPHDQKLYNILFHLSEKTALTTIHLKKTRRNGTATADITRFLAMDNSGSVINLTLWDEAAVSLHSACLVGDIIYLSGHYYPLLPTFILLVSPNRSSMSFFFIEIAVTNYQGKQQASSTGGTRAQICYRLRPTHRAHLDAFCPDLRLAYDDTTRRVSQLVLWAKALFS</sequence>
<dbReference type="STRING" id="27349.A0A0L6USG6"/>